<accession>A0A7D3XYY8</accession>
<evidence type="ECO:0000313" key="2">
    <source>
        <dbReference type="EMBL" id="QKG91687.1"/>
    </source>
</evidence>
<keyword evidence="1" id="KW-0472">Membrane</keyword>
<dbReference type="AlphaFoldDB" id="A0A7D3XYY8"/>
<name>A0A7D3XYY8_9EURY</name>
<evidence type="ECO:0000256" key="1">
    <source>
        <dbReference type="SAM" id="Phobius"/>
    </source>
</evidence>
<dbReference type="Proteomes" id="UP000505020">
    <property type="component" value="Chromosome"/>
</dbReference>
<sequence length="158" mass="16868">MSDRAAASTISLLALAVMLVLFVPALSASMGSTAQSDAGELAANVTGESITIDYDEPQSVAERGDAYSETVTVRDANGTRLEAGTDYRWNDRTGELEWLASDETIEGESGEIDYRALDAPAQSETSQEFLVPFTTALPWLLLFVAGLLGLKLADEGWS</sequence>
<protein>
    <submittedName>
        <fullName evidence="2">Uncharacterized protein</fullName>
    </submittedName>
</protein>
<proteinExistence type="predicted"/>
<dbReference type="KEGG" id="hsai:HPS36_02060"/>
<dbReference type="RefSeq" id="WP_173228325.1">
    <property type="nucleotide sequence ID" value="NZ_CP053941.1"/>
</dbReference>
<reference evidence="2 3" key="1">
    <citation type="submission" date="2020-05" db="EMBL/GenBank/DDBJ databases">
        <title>Halorubrum RHB-C sp.nov., an extremely halophilic archaeon isolated from solar salt farm.</title>
        <authorList>
            <person name="Ho H."/>
            <person name="Danganan R.E."/>
            <person name="Dedeles G.R."/>
            <person name="Kim S.-G."/>
        </authorList>
    </citation>
    <scope>NUCLEOTIDE SEQUENCE [LARGE SCALE GENOMIC DNA]</scope>
    <source>
        <strain evidence="2 3">RHB-C</strain>
    </source>
</reference>
<organism evidence="2 3">
    <name type="scientific">Halorubrum salinarum</name>
    <dbReference type="NCBI Taxonomy" id="2739057"/>
    <lineage>
        <taxon>Archaea</taxon>
        <taxon>Methanobacteriati</taxon>
        <taxon>Methanobacteriota</taxon>
        <taxon>Stenosarchaea group</taxon>
        <taxon>Halobacteria</taxon>
        <taxon>Halobacteriales</taxon>
        <taxon>Haloferacaceae</taxon>
        <taxon>Halorubrum</taxon>
    </lineage>
</organism>
<gene>
    <name evidence="2" type="ORF">HPS36_02060</name>
</gene>
<dbReference type="GeneID" id="55593748"/>
<dbReference type="EMBL" id="CP053941">
    <property type="protein sequence ID" value="QKG91687.1"/>
    <property type="molecule type" value="Genomic_DNA"/>
</dbReference>
<evidence type="ECO:0000313" key="3">
    <source>
        <dbReference type="Proteomes" id="UP000505020"/>
    </source>
</evidence>
<keyword evidence="3" id="KW-1185">Reference proteome</keyword>
<feature type="transmembrane region" description="Helical" evidence="1">
    <location>
        <begin position="129"/>
        <end position="150"/>
    </location>
</feature>
<keyword evidence="1" id="KW-0812">Transmembrane</keyword>
<keyword evidence="1" id="KW-1133">Transmembrane helix</keyword>